<feature type="compositionally biased region" description="Basic and acidic residues" evidence="1">
    <location>
        <begin position="61"/>
        <end position="78"/>
    </location>
</feature>
<reference evidence="2" key="1">
    <citation type="submission" date="2023-11" db="EMBL/GenBank/DDBJ databases">
        <authorList>
            <person name="De Vega J J."/>
            <person name="De Vega J J."/>
        </authorList>
    </citation>
    <scope>NUCLEOTIDE SEQUENCE</scope>
</reference>
<keyword evidence="3" id="KW-1185">Reference proteome</keyword>
<protein>
    <submittedName>
        <fullName evidence="2">Uncharacterized protein</fullName>
    </submittedName>
</protein>
<name>A0AAD2GSN2_9AGAR</name>
<sequence length="108" mass="12556">HARTCLCFSFRLGSPSRLDKSRENQHRICHITRPATAMPLQSKTGIDLLCLNAQRLRRPVSRGDRSRRPSKDASSKRRETGKRHWIVDRRRGTAAAMLRDLLEHRCLR</sequence>
<organism evidence="2 3">
    <name type="scientific">Mycena citricolor</name>
    <dbReference type="NCBI Taxonomy" id="2018698"/>
    <lineage>
        <taxon>Eukaryota</taxon>
        <taxon>Fungi</taxon>
        <taxon>Dikarya</taxon>
        <taxon>Basidiomycota</taxon>
        <taxon>Agaricomycotina</taxon>
        <taxon>Agaricomycetes</taxon>
        <taxon>Agaricomycetidae</taxon>
        <taxon>Agaricales</taxon>
        <taxon>Marasmiineae</taxon>
        <taxon>Mycenaceae</taxon>
        <taxon>Mycena</taxon>
    </lineage>
</organism>
<evidence type="ECO:0000313" key="2">
    <source>
        <dbReference type="EMBL" id="CAK5263248.1"/>
    </source>
</evidence>
<evidence type="ECO:0000313" key="3">
    <source>
        <dbReference type="Proteomes" id="UP001295794"/>
    </source>
</evidence>
<dbReference type="AlphaFoldDB" id="A0AAD2GSN2"/>
<accession>A0AAD2GSN2</accession>
<dbReference type="Proteomes" id="UP001295794">
    <property type="component" value="Unassembled WGS sequence"/>
</dbReference>
<comment type="caution">
    <text evidence="2">The sequence shown here is derived from an EMBL/GenBank/DDBJ whole genome shotgun (WGS) entry which is preliminary data.</text>
</comment>
<gene>
    <name evidence="2" type="ORF">MYCIT1_LOCUS2596</name>
</gene>
<evidence type="ECO:0000256" key="1">
    <source>
        <dbReference type="SAM" id="MobiDB-lite"/>
    </source>
</evidence>
<feature type="non-terminal residue" evidence="2">
    <location>
        <position position="1"/>
    </location>
</feature>
<dbReference type="EMBL" id="CAVNYO010000037">
    <property type="protein sequence ID" value="CAK5263248.1"/>
    <property type="molecule type" value="Genomic_DNA"/>
</dbReference>
<feature type="region of interest" description="Disordered" evidence="1">
    <location>
        <begin position="58"/>
        <end position="87"/>
    </location>
</feature>
<proteinExistence type="predicted"/>